<evidence type="ECO:0000313" key="1">
    <source>
        <dbReference type="EMBL" id="SHG13849.1"/>
    </source>
</evidence>
<sequence>MITVEDGEMLAKVQTYELNRGKEKFLIDVYEIVAGGDTPFRYWAFPNLIFVKGRRRYFGKGNTEKEALRDCLRRVRSASLEEIFPDLDEDDPKGPAEVVQIRL</sequence>
<dbReference type="OrthoDB" id="5421524at2"/>
<proteinExistence type="predicted"/>
<dbReference type="EMBL" id="FQVB01000044">
    <property type="protein sequence ID" value="SHG13849.1"/>
    <property type="molecule type" value="Genomic_DNA"/>
</dbReference>
<dbReference type="Proteomes" id="UP000184076">
    <property type="component" value="Unassembled WGS sequence"/>
</dbReference>
<gene>
    <name evidence="1" type="ORF">SAMN02745206_03335</name>
</gene>
<dbReference type="RefSeq" id="WP_143156534.1">
    <property type="nucleotide sequence ID" value="NZ_FQVB01000044.1"/>
</dbReference>
<keyword evidence="2" id="KW-1185">Reference proteome</keyword>
<dbReference type="AlphaFoldDB" id="A0A1M5HCY3"/>
<accession>A0A1M5HCY3</accession>
<evidence type="ECO:0000313" key="2">
    <source>
        <dbReference type="Proteomes" id="UP000184076"/>
    </source>
</evidence>
<protein>
    <submittedName>
        <fullName evidence="1">Uncharacterized protein</fullName>
    </submittedName>
</protein>
<organism evidence="1 2">
    <name type="scientific">Desulfacinum infernum DSM 9756</name>
    <dbReference type="NCBI Taxonomy" id="1121391"/>
    <lineage>
        <taxon>Bacteria</taxon>
        <taxon>Pseudomonadati</taxon>
        <taxon>Thermodesulfobacteriota</taxon>
        <taxon>Syntrophobacteria</taxon>
        <taxon>Syntrophobacterales</taxon>
        <taxon>Syntrophobacteraceae</taxon>
        <taxon>Desulfacinum</taxon>
    </lineage>
</organism>
<reference evidence="2" key="1">
    <citation type="submission" date="2016-11" db="EMBL/GenBank/DDBJ databases">
        <authorList>
            <person name="Varghese N."/>
            <person name="Submissions S."/>
        </authorList>
    </citation>
    <scope>NUCLEOTIDE SEQUENCE [LARGE SCALE GENOMIC DNA]</scope>
    <source>
        <strain evidence="2">DSM 9756</strain>
    </source>
</reference>
<name>A0A1M5HCY3_9BACT</name>